<evidence type="ECO:0000313" key="1">
    <source>
        <dbReference type="EMBL" id="ABX19972.1"/>
    </source>
</evidence>
<sequence>MFKYNFKMCNFFRYLKKALKRREVLSLSTCWSLRVDITIGESPGGEKLTAAMIIIFFVGIV</sequence>
<gene>
    <name evidence="1" type="ordered locus">SARI_00018</name>
</gene>
<organism evidence="1 2">
    <name type="scientific">Salmonella arizonae (strain ATCC BAA-731 / CDC346-86 / RSK2980)</name>
    <dbReference type="NCBI Taxonomy" id="41514"/>
    <lineage>
        <taxon>Bacteria</taxon>
        <taxon>Pseudomonadati</taxon>
        <taxon>Pseudomonadota</taxon>
        <taxon>Gammaproteobacteria</taxon>
        <taxon>Enterobacterales</taxon>
        <taxon>Enterobacteriaceae</taxon>
        <taxon>Salmonella</taxon>
    </lineage>
</organism>
<name>A9MF20_SALAR</name>
<dbReference type="AlphaFoldDB" id="A9MF20"/>
<dbReference type="Proteomes" id="UP000002084">
    <property type="component" value="Chromosome"/>
</dbReference>
<reference evidence="1 2" key="1">
    <citation type="submission" date="2007-11" db="EMBL/GenBank/DDBJ databases">
        <authorList>
            <consortium name="The Salmonella enterica serovar Arizonae Genome Sequencing Project"/>
            <person name="McClelland M."/>
            <person name="Sanderson E.K."/>
            <person name="Porwollik S."/>
            <person name="Spieth J."/>
            <person name="Clifton W.S."/>
            <person name="Fulton R."/>
            <person name="Chunyan W."/>
            <person name="Wollam A."/>
            <person name="Shah N."/>
            <person name="Pepin K."/>
            <person name="Bhonagiri V."/>
            <person name="Nash W."/>
            <person name="Johnson M."/>
            <person name="Thiruvilangam P."/>
            <person name="Wilson R."/>
        </authorList>
    </citation>
    <scope>NUCLEOTIDE SEQUENCE [LARGE SCALE GENOMIC DNA]</scope>
    <source>
        <strain evidence="2">ATCC BAA-731 / CDC346-86 / RSK2980</strain>
    </source>
</reference>
<dbReference type="HOGENOM" id="CLU_2920010_0_0_6"/>
<protein>
    <submittedName>
        <fullName evidence="1">Uncharacterized protein</fullName>
    </submittedName>
</protein>
<keyword evidence="2" id="KW-1185">Reference proteome</keyword>
<evidence type="ECO:0000313" key="2">
    <source>
        <dbReference type="Proteomes" id="UP000002084"/>
    </source>
</evidence>
<dbReference type="EMBL" id="CP000880">
    <property type="protein sequence ID" value="ABX19972.1"/>
    <property type="molecule type" value="Genomic_DNA"/>
</dbReference>
<dbReference type="KEGG" id="ses:SARI_00018"/>
<accession>A9MF20</accession>
<proteinExistence type="predicted"/>